<evidence type="ECO:0000313" key="4">
    <source>
        <dbReference type="Proteomes" id="UP000053263"/>
    </source>
</evidence>
<dbReference type="Pfam" id="PF25597">
    <property type="entry name" value="SH3_retrovirus"/>
    <property type="match status" value="1"/>
</dbReference>
<accession>A0A0C9SRA8</accession>
<dbReference type="Proteomes" id="UP000053263">
    <property type="component" value="Unassembled WGS sequence"/>
</dbReference>
<dbReference type="AlphaFoldDB" id="A0A0C9SRA8"/>
<feature type="domain" description="Retroviral polymerase SH3-like" evidence="2">
    <location>
        <begin position="1"/>
        <end position="31"/>
    </location>
</feature>
<evidence type="ECO:0000313" key="3">
    <source>
        <dbReference type="EMBL" id="KII84512.1"/>
    </source>
</evidence>
<feature type="compositionally biased region" description="Polar residues" evidence="1">
    <location>
        <begin position="83"/>
        <end position="92"/>
    </location>
</feature>
<protein>
    <recommendedName>
        <fullName evidence="2">Retroviral polymerase SH3-like domain-containing protein</fullName>
    </recommendedName>
</protein>
<feature type="region of interest" description="Disordered" evidence="1">
    <location>
        <begin position="52"/>
        <end position="133"/>
    </location>
</feature>
<dbReference type="HOGENOM" id="CLU_1548262_0_0_1"/>
<feature type="compositionally biased region" description="Polar residues" evidence="1">
    <location>
        <begin position="120"/>
        <end position="133"/>
    </location>
</feature>
<evidence type="ECO:0000259" key="2">
    <source>
        <dbReference type="Pfam" id="PF25597"/>
    </source>
</evidence>
<feature type="compositionally biased region" description="Basic and acidic residues" evidence="1">
    <location>
        <begin position="97"/>
        <end position="109"/>
    </location>
</feature>
<evidence type="ECO:0000256" key="1">
    <source>
        <dbReference type="SAM" id="MobiDB-lite"/>
    </source>
</evidence>
<proteinExistence type="predicted"/>
<name>A0A0C9SRA8_PLICR</name>
<dbReference type="EMBL" id="KN832570">
    <property type="protein sequence ID" value="KII84512.1"/>
    <property type="molecule type" value="Genomic_DNA"/>
</dbReference>
<sequence length="173" mass="19400">MIGYFSCGMYRLYDPATRKIIKSRDVVFEEGIANRTLPGAGEVDEYADSVRTHTHAEEADGIPLPSAEPIVAGEPVQAPMFPQRSTRVTKSSAGLERSIESEKREEEARKRGRTGRTTTYPQSPTLQPIQQRTPTPFLLPSTMPLLLWQTLLMPTSPKFTGRRWRDQTSGAHQ</sequence>
<dbReference type="OrthoDB" id="7691805at2759"/>
<keyword evidence="4" id="KW-1185">Reference proteome</keyword>
<gene>
    <name evidence="3" type="ORF">PLICRDRAFT_32218</name>
</gene>
<dbReference type="InterPro" id="IPR057670">
    <property type="entry name" value="SH3_retrovirus"/>
</dbReference>
<organism evidence="3 4">
    <name type="scientific">Plicaturopsis crispa FD-325 SS-3</name>
    <dbReference type="NCBI Taxonomy" id="944288"/>
    <lineage>
        <taxon>Eukaryota</taxon>
        <taxon>Fungi</taxon>
        <taxon>Dikarya</taxon>
        <taxon>Basidiomycota</taxon>
        <taxon>Agaricomycotina</taxon>
        <taxon>Agaricomycetes</taxon>
        <taxon>Agaricomycetidae</taxon>
        <taxon>Amylocorticiales</taxon>
        <taxon>Amylocorticiaceae</taxon>
        <taxon>Plicatura</taxon>
        <taxon>Plicaturopsis crispa</taxon>
    </lineage>
</organism>
<reference evidence="3 4" key="1">
    <citation type="submission" date="2014-06" db="EMBL/GenBank/DDBJ databases">
        <title>Evolutionary Origins and Diversification of the Mycorrhizal Mutualists.</title>
        <authorList>
            <consortium name="DOE Joint Genome Institute"/>
            <consortium name="Mycorrhizal Genomics Consortium"/>
            <person name="Kohler A."/>
            <person name="Kuo A."/>
            <person name="Nagy L.G."/>
            <person name="Floudas D."/>
            <person name="Copeland A."/>
            <person name="Barry K.W."/>
            <person name="Cichocki N."/>
            <person name="Veneault-Fourrey C."/>
            <person name="LaButti K."/>
            <person name="Lindquist E.A."/>
            <person name="Lipzen A."/>
            <person name="Lundell T."/>
            <person name="Morin E."/>
            <person name="Murat C."/>
            <person name="Riley R."/>
            <person name="Ohm R."/>
            <person name="Sun H."/>
            <person name="Tunlid A."/>
            <person name="Henrissat B."/>
            <person name="Grigoriev I.V."/>
            <person name="Hibbett D.S."/>
            <person name="Martin F."/>
        </authorList>
    </citation>
    <scope>NUCLEOTIDE SEQUENCE [LARGE SCALE GENOMIC DNA]</scope>
    <source>
        <strain evidence="3 4">FD-325 SS-3</strain>
    </source>
</reference>